<feature type="transmembrane region" description="Helical" evidence="1">
    <location>
        <begin position="229"/>
        <end position="246"/>
    </location>
</feature>
<dbReference type="RefSeq" id="XP_062677579.1">
    <property type="nucleotide sequence ID" value="XM_062830160.1"/>
</dbReference>
<organism evidence="3 4">
    <name type="scientific">Neurospora tetraspora</name>
    <dbReference type="NCBI Taxonomy" id="94610"/>
    <lineage>
        <taxon>Eukaryota</taxon>
        <taxon>Fungi</taxon>
        <taxon>Dikarya</taxon>
        <taxon>Ascomycota</taxon>
        <taxon>Pezizomycotina</taxon>
        <taxon>Sordariomycetes</taxon>
        <taxon>Sordariomycetidae</taxon>
        <taxon>Sordariales</taxon>
        <taxon>Sordariaceae</taxon>
        <taxon>Neurospora</taxon>
    </lineage>
</organism>
<dbReference type="PANTHER" id="PTHR34502">
    <property type="entry name" value="DUF6594 DOMAIN-CONTAINING PROTEIN-RELATED"/>
    <property type="match status" value="1"/>
</dbReference>
<accession>A0AAE0J725</accession>
<dbReference type="GeneID" id="87867314"/>
<keyword evidence="1" id="KW-0472">Membrane</keyword>
<keyword evidence="4" id="KW-1185">Reference proteome</keyword>
<dbReference type="AlphaFoldDB" id="A0AAE0J725"/>
<reference evidence="3" key="1">
    <citation type="journal article" date="2023" name="Mol. Phylogenet. Evol.">
        <title>Genome-scale phylogeny and comparative genomics of the fungal order Sordariales.</title>
        <authorList>
            <person name="Hensen N."/>
            <person name="Bonometti L."/>
            <person name="Westerberg I."/>
            <person name="Brannstrom I.O."/>
            <person name="Guillou S."/>
            <person name="Cros-Aarteil S."/>
            <person name="Calhoun S."/>
            <person name="Haridas S."/>
            <person name="Kuo A."/>
            <person name="Mondo S."/>
            <person name="Pangilinan J."/>
            <person name="Riley R."/>
            <person name="LaButti K."/>
            <person name="Andreopoulos B."/>
            <person name="Lipzen A."/>
            <person name="Chen C."/>
            <person name="Yan M."/>
            <person name="Daum C."/>
            <person name="Ng V."/>
            <person name="Clum A."/>
            <person name="Steindorff A."/>
            <person name="Ohm R.A."/>
            <person name="Martin F."/>
            <person name="Silar P."/>
            <person name="Natvig D.O."/>
            <person name="Lalanne C."/>
            <person name="Gautier V."/>
            <person name="Ament-Velasquez S.L."/>
            <person name="Kruys A."/>
            <person name="Hutchinson M.I."/>
            <person name="Powell A.J."/>
            <person name="Barry K."/>
            <person name="Miller A.N."/>
            <person name="Grigoriev I.V."/>
            <person name="Debuchy R."/>
            <person name="Gladieux P."/>
            <person name="Hiltunen Thoren M."/>
            <person name="Johannesson H."/>
        </authorList>
    </citation>
    <scope>NUCLEOTIDE SEQUENCE</scope>
    <source>
        <strain evidence="3">CBS 560.94</strain>
    </source>
</reference>
<reference evidence="3" key="2">
    <citation type="submission" date="2023-06" db="EMBL/GenBank/DDBJ databases">
        <authorList>
            <consortium name="Lawrence Berkeley National Laboratory"/>
            <person name="Haridas S."/>
            <person name="Hensen N."/>
            <person name="Bonometti L."/>
            <person name="Westerberg I."/>
            <person name="Brannstrom I.O."/>
            <person name="Guillou S."/>
            <person name="Cros-Aarteil S."/>
            <person name="Calhoun S."/>
            <person name="Kuo A."/>
            <person name="Mondo S."/>
            <person name="Pangilinan J."/>
            <person name="Riley R."/>
            <person name="Labutti K."/>
            <person name="Andreopoulos B."/>
            <person name="Lipzen A."/>
            <person name="Chen C."/>
            <person name="Yanf M."/>
            <person name="Daum C."/>
            <person name="Ng V."/>
            <person name="Clum A."/>
            <person name="Steindorff A."/>
            <person name="Ohm R."/>
            <person name="Martin F."/>
            <person name="Silar P."/>
            <person name="Natvig D."/>
            <person name="Lalanne C."/>
            <person name="Gautier V."/>
            <person name="Ament-Velasquez S.L."/>
            <person name="Kruys A."/>
            <person name="Hutchinson M.I."/>
            <person name="Powell A.J."/>
            <person name="Barry K."/>
            <person name="Miller A.N."/>
            <person name="Grigoriev I.V."/>
            <person name="Debuchy R."/>
            <person name="Gladieux P."/>
            <person name="Thoren M.H."/>
            <person name="Johannesson H."/>
        </authorList>
    </citation>
    <scope>NUCLEOTIDE SEQUENCE</scope>
    <source>
        <strain evidence="3">CBS 560.94</strain>
    </source>
</reference>
<dbReference type="Proteomes" id="UP001278500">
    <property type="component" value="Unassembled WGS sequence"/>
</dbReference>
<gene>
    <name evidence="3" type="ORF">B0H65DRAFT_560981</name>
</gene>
<evidence type="ECO:0000259" key="2">
    <source>
        <dbReference type="Pfam" id="PF20237"/>
    </source>
</evidence>
<dbReference type="EMBL" id="JAUEPP010000008">
    <property type="protein sequence ID" value="KAK3338128.1"/>
    <property type="molecule type" value="Genomic_DNA"/>
</dbReference>
<keyword evidence="1" id="KW-1133">Transmembrane helix</keyword>
<name>A0AAE0J725_9PEZI</name>
<dbReference type="PANTHER" id="PTHR34502:SF5">
    <property type="entry name" value="DUF6594 DOMAIN-CONTAINING PROTEIN"/>
    <property type="match status" value="1"/>
</dbReference>
<comment type="caution">
    <text evidence="3">The sequence shown here is derived from an EMBL/GenBank/DDBJ whole genome shotgun (WGS) entry which is preliminary data.</text>
</comment>
<evidence type="ECO:0000313" key="3">
    <source>
        <dbReference type="EMBL" id="KAK3338128.1"/>
    </source>
</evidence>
<evidence type="ECO:0000256" key="1">
    <source>
        <dbReference type="SAM" id="Phobius"/>
    </source>
</evidence>
<feature type="transmembrane region" description="Helical" evidence="1">
    <location>
        <begin position="205"/>
        <end position="222"/>
    </location>
</feature>
<protein>
    <recommendedName>
        <fullName evidence="2">DUF6594 domain-containing protein</fullName>
    </recommendedName>
</protein>
<dbReference type="Pfam" id="PF20237">
    <property type="entry name" value="DUF6594"/>
    <property type="match status" value="1"/>
</dbReference>
<dbReference type="InterPro" id="IPR046529">
    <property type="entry name" value="DUF6594"/>
</dbReference>
<proteinExistence type="predicted"/>
<keyword evidence="1" id="KW-0812">Transmembrane</keyword>
<sequence length="250" mass="28078">MEKGYDYRPGYPRFTALISAHGPYFLCRRFDKLRARILLLKQNKLSMLEERLEQVDSEEPSPLFLGKSRCDRNAERLSLLSQIEACLADYDQFTERANRVLSFGPAQPRDEASYLAHHLELVSLAPVDNSAVVQLTAWVENIVIWLWPSSGKNPFQNVSKYPNIYIDSSPRIKLTAQALLLLLITLMLLLLVVLCNIVSTTSARIIIVIVFTIGFLLILSGLTKSKTMNLILAGATYATILIAFISKSST</sequence>
<evidence type="ECO:0000313" key="4">
    <source>
        <dbReference type="Proteomes" id="UP001278500"/>
    </source>
</evidence>
<feature type="transmembrane region" description="Helical" evidence="1">
    <location>
        <begin position="178"/>
        <end position="199"/>
    </location>
</feature>
<feature type="domain" description="DUF6594" evidence="2">
    <location>
        <begin position="11"/>
        <end position="241"/>
    </location>
</feature>